<accession>A0A4P7B4P2</accession>
<dbReference type="RefSeq" id="WP_134252037.1">
    <property type="nucleotide sequence ID" value="NZ_CP038009.1"/>
</dbReference>
<proteinExistence type="predicted"/>
<dbReference type="Pfam" id="PF07103">
    <property type="entry name" value="DUF1365"/>
    <property type="match status" value="1"/>
</dbReference>
<dbReference type="EMBL" id="CP038009">
    <property type="protein sequence ID" value="QBQ15933.1"/>
    <property type="molecule type" value="Genomic_DNA"/>
</dbReference>
<dbReference type="AlphaFoldDB" id="A0A4P7B4P2"/>
<evidence type="ECO:0000313" key="1">
    <source>
        <dbReference type="EMBL" id="QBQ15933.1"/>
    </source>
</evidence>
<dbReference type="PANTHER" id="PTHR33973:SF4">
    <property type="entry name" value="OS07G0153300 PROTEIN"/>
    <property type="match status" value="1"/>
</dbReference>
<organism evidence="1 2">
    <name type="scientific">Acinetobacter haemolyticus</name>
    <dbReference type="NCBI Taxonomy" id="29430"/>
    <lineage>
        <taxon>Bacteria</taxon>
        <taxon>Pseudomonadati</taxon>
        <taxon>Pseudomonadota</taxon>
        <taxon>Gammaproteobacteria</taxon>
        <taxon>Moraxellales</taxon>
        <taxon>Moraxellaceae</taxon>
        <taxon>Acinetobacter</taxon>
    </lineage>
</organism>
<dbReference type="InterPro" id="IPR010775">
    <property type="entry name" value="DUF1365"/>
</dbReference>
<sequence>MLNSSFAIASAQIRHRRFQPKSHEFSTDLKYLWFDPEQLSDLLSQSKLCSERHWSLLNLYPEDFLTEQTGSIREKIKRIILQQTDSILPSHTNIRILALPRSLGFRFNSVVFYFIFDAQQQPLFILSEITNTPWNERKVYVHDCRLQAQQRADFQGYQFDFEKSFHVSPFMPMQLDYRWRFHFSMQQHVIYMQLYQQEQKIFDANMRFTLSDITQPSQLRRYAIYHVFEPFKMLVQIYLQAFRLWKKKVPFYRHPNKEKDRKEHYENSHFR</sequence>
<evidence type="ECO:0000313" key="2">
    <source>
        <dbReference type="Proteomes" id="UP000294395"/>
    </source>
</evidence>
<dbReference type="Proteomes" id="UP000294395">
    <property type="component" value="Chromosome"/>
</dbReference>
<dbReference type="PANTHER" id="PTHR33973">
    <property type="entry name" value="OS07G0153300 PROTEIN"/>
    <property type="match status" value="1"/>
</dbReference>
<name>A0A4P7B4P2_ACIHA</name>
<gene>
    <name evidence="1" type="ORF">AHTJR_06485</name>
</gene>
<reference evidence="1 2" key="1">
    <citation type="submission" date="2019-03" db="EMBL/GenBank/DDBJ databases">
        <title>Complete genome sequence of two outbreak-associated Acinetobacter haemolyticus strains.</title>
        <authorList>
            <person name="Bai L."/>
            <person name="Zhang S.-C."/>
            <person name="Deng Y."/>
            <person name="Song C.-C."/>
            <person name="Kang G.-B."/>
            <person name="Dong Y."/>
            <person name="Wang Y."/>
            <person name="Gao F."/>
            <person name="Huang H."/>
        </authorList>
    </citation>
    <scope>NUCLEOTIDE SEQUENCE [LARGE SCALE GENOMIC DNA]</scope>
    <source>
        <strain evidence="1 2">TJR01</strain>
    </source>
</reference>
<protein>
    <submittedName>
        <fullName evidence="1">DUF1365 domain-containing protein</fullName>
    </submittedName>
</protein>